<accession>A0A0C9MM40</accession>
<organism evidence="1">
    <name type="scientific">Mucor ambiguus</name>
    <dbReference type="NCBI Taxonomy" id="91626"/>
    <lineage>
        <taxon>Eukaryota</taxon>
        <taxon>Fungi</taxon>
        <taxon>Fungi incertae sedis</taxon>
        <taxon>Mucoromycota</taxon>
        <taxon>Mucoromycotina</taxon>
        <taxon>Mucoromycetes</taxon>
        <taxon>Mucorales</taxon>
        <taxon>Mucorineae</taxon>
        <taxon>Mucoraceae</taxon>
        <taxon>Mucor</taxon>
    </lineage>
</organism>
<reference evidence="1" key="1">
    <citation type="submission" date="2014-09" db="EMBL/GenBank/DDBJ databases">
        <title>Draft genome sequence of an oleaginous Mucoromycotina fungus Mucor ambiguus NBRC6742.</title>
        <authorList>
            <person name="Takeda I."/>
            <person name="Yamane N."/>
            <person name="Morita T."/>
            <person name="Tamano K."/>
            <person name="Machida M."/>
            <person name="Baker S."/>
            <person name="Koike H."/>
        </authorList>
    </citation>
    <scope>NUCLEOTIDE SEQUENCE</scope>
    <source>
        <strain evidence="1">NBRC 6742</strain>
    </source>
</reference>
<dbReference type="OrthoDB" id="2273721at2759"/>
<keyword evidence="2" id="KW-1185">Reference proteome</keyword>
<dbReference type="Proteomes" id="UP000053815">
    <property type="component" value="Unassembled WGS sequence"/>
</dbReference>
<name>A0A0C9MM40_9FUNG</name>
<sequence length="704" mass="80193">MISSNISNSAHTWNNLPSLELCNILQYAQQSSNPILQKNEPFLGACQLVCKGWSKAAQKALYKQVALGSNAIRFLNTITEAKKLGDFVKILIVKDDIADLGDIFDILEDIITRCPYIEELYSFDQVFRNDVWTYLTSAKKVPQHLKAIAMTTSDAASSPLYPAMAIRFEETLTRMQICFNTALASNAEQGSHSLLSKRLSHFVSLQQLRVDHWRVESWQDFDTLINRCSTTLRELILTHLDLSNDKFPQTYAINCNTNVTLLKIGASNVAAATLKYLKSKLVVLERFDLLFVTFPDDSLQDTDVWWAYLMEVCMNLISYNVKFAHFNYQDIYQLRNCMKLSTATTTHWKDAKHKTASLSFNRPQDKDNVISLSKARHKYTIYLEYDKVDYLDYIMQWTQMYSPHYIRIQGGSVESQYQKITFINTAQIQKVTAVGAKSLLGQITNKSNLHIFITVLSFIAGKNVSTLQFDSMVLYYNYSLGNSTLKNLQVSNLKLTNSILQHRVLECVSKMFVKIEKLTLDTCCILMDNPFQLNIYLPFTEMVTLELIINPFVNATSWSPYKKHIYSECCSLENLDLLRAVSKYGHFMVKIETQDTTHVFHKQGDGDIEKSSVNPNHVEGNAFNFAFLIKGKQLDEGTHEQSTVCNVSFEDEDDGDAVDIKADYNGIANAVEAKVTNGHVEQETIDQMMLPYPQMQNTAKFGHI</sequence>
<dbReference type="AlphaFoldDB" id="A0A0C9MM40"/>
<protein>
    <submittedName>
        <fullName evidence="1">Uncharacterized protein</fullName>
    </submittedName>
</protein>
<proteinExistence type="predicted"/>
<evidence type="ECO:0000313" key="1">
    <source>
        <dbReference type="EMBL" id="GAN04197.1"/>
    </source>
</evidence>
<evidence type="ECO:0000313" key="2">
    <source>
        <dbReference type="Proteomes" id="UP000053815"/>
    </source>
</evidence>
<gene>
    <name evidence="1" type="ORF">MAM1_0057d03657</name>
</gene>
<dbReference type="EMBL" id="DF836346">
    <property type="protein sequence ID" value="GAN04197.1"/>
    <property type="molecule type" value="Genomic_DNA"/>
</dbReference>